<accession>A0ABU6XJ70</accession>
<comment type="caution">
    <text evidence="3">The sequence shown here is derived from an EMBL/GenBank/DDBJ whole genome shotgun (WGS) entry which is preliminary data.</text>
</comment>
<gene>
    <name evidence="3" type="ORF">PIB30_062649</name>
</gene>
<evidence type="ECO:0000256" key="2">
    <source>
        <dbReference type="SAM" id="Phobius"/>
    </source>
</evidence>
<evidence type="ECO:0000313" key="4">
    <source>
        <dbReference type="Proteomes" id="UP001341840"/>
    </source>
</evidence>
<name>A0ABU6XJ70_9FABA</name>
<protein>
    <submittedName>
        <fullName evidence="3">Uncharacterized protein</fullName>
    </submittedName>
</protein>
<feature type="transmembrane region" description="Helical" evidence="2">
    <location>
        <begin position="65"/>
        <end position="91"/>
    </location>
</feature>
<keyword evidence="2" id="KW-1133">Transmembrane helix</keyword>
<feature type="transmembrane region" description="Helical" evidence="2">
    <location>
        <begin position="97"/>
        <end position="117"/>
    </location>
</feature>
<evidence type="ECO:0000313" key="3">
    <source>
        <dbReference type="EMBL" id="MED6198079.1"/>
    </source>
</evidence>
<organism evidence="3 4">
    <name type="scientific">Stylosanthes scabra</name>
    <dbReference type="NCBI Taxonomy" id="79078"/>
    <lineage>
        <taxon>Eukaryota</taxon>
        <taxon>Viridiplantae</taxon>
        <taxon>Streptophyta</taxon>
        <taxon>Embryophyta</taxon>
        <taxon>Tracheophyta</taxon>
        <taxon>Spermatophyta</taxon>
        <taxon>Magnoliopsida</taxon>
        <taxon>eudicotyledons</taxon>
        <taxon>Gunneridae</taxon>
        <taxon>Pentapetalae</taxon>
        <taxon>rosids</taxon>
        <taxon>fabids</taxon>
        <taxon>Fabales</taxon>
        <taxon>Fabaceae</taxon>
        <taxon>Papilionoideae</taxon>
        <taxon>50 kb inversion clade</taxon>
        <taxon>dalbergioids sensu lato</taxon>
        <taxon>Dalbergieae</taxon>
        <taxon>Pterocarpus clade</taxon>
        <taxon>Stylosanthes</taxon>
    </lineage>
</organism>
<reference evidence="3 4" key="1">
    <citation type="journal article" date="2023" name="Plants (Basel)">
        <title>Bridging the Gap: Combining Genomics and Transcriptomics Approaches to Understand Stylosanthes scabra, an Orphan Legume from the Brazilian Caatinga.</title>
        <authorList>
            <person name="Ferreira-Neto J.R.C."/>
            <person name="da Silva M.D."/>
            <person name="Binneck E."/>
            <person name="de Melo N.F."/>
            <person name="da Silva R.H."/>
            <person name="de Melo A.L.T.M."/>
            <person name="Pandolfi V."/>
            <person name="Bustamante F.O."/>
            <person name="Brasileiro-Vidal A.C."/>
            <person name="Benko-Iseppon A.M."/>
        </authorList>
    </citation>
    <scope>NUCLEOTIDE SEQUENCE [LARGE SCALE GENOMIC DNA]</scope>
    <source>
        <tissue evidence="3">Leaves</tissue>
    </source>
</reference>
<dbReference type="EMBL" id="JASCZI010212033">
    <property type="protein sequence ID" value="MED6198079.1"/>
    <property type="molecule type" value="Genomic_DNA"/>
</dbReference>
<dbReference type="PANTHER" id="PTHR43092">
    <property type="entry name" value="L-CYSTEINE DESULFHYDRASE"/>
    <property type="match status" value="1"/>
</dbReference>
<evidence type="ECO:0000256" key="1">
    <source>
        <dbReference type="ARBA" id="ARBA00022898"/>
    </source>
</evidence>
<keyword evidence="2" id="KW-0812">Transmembrane</keyword>
<keyword evidence="2" id="KW-0472">Membrane</keyword>
<sequence length="118" mass="12358">MEVVKALINANDIDDVSLVHNVTTVAAIVFQQISRQFIDGRFRKNDVVIMFNCAFPRVKKSIGAYVGPVGGFIVKVFLLLFPLAVVVLLLLCCGCGGGGDGVVVLVVAVVGVGVGVVV</sequence>
<dbReference type="PANTHER" id="PTHR43092:SF7">
    <property type="entry name" value="L-CYSTEINE DESULFHYDRASE"/>
    <property type="match status" value="1"/>
</dbReference>
<keyword evidence="4" id="KW-1185">Reference proteome</keyword>
<keyword evidence="1" id="KW-0663">Pyridoxal phosphate</keyword>
<proteinExistence type="predicted"/>
<dbReference type="Proteomes" id="UP001341840">
    <property type="component" value="Unassembled WGS sequence"/>
</dbReference>